<sequence>MITLGFGEISERIRLFELPNYDIVVGIREGGIVPASLIAYKLNAELITLKINYRNNDNRPIYEVPKILSEINENLEGKKILIVDDVSVTGKTLQTAKSYLNLPQADTLVLKGKADYVIFPEIGACVNWPWK</sequence>
<keyword evidence="2 4" id="KW-0808">Transferase</keyword>
<evidence type="ECO:0000313" key="4">
    <source>
        <dbReference type="EMBL" id="AFN74906.1"/>
    </source>
</evidence>
<dbReference type="PANTHER" id="PTHR43363:SF1">
    <property type="entry name" value="HYPOXANTHINE-GUANINE PHOSPHORIBOSYLTRANSFERASE"/>
    <property type="match status" value="1"/>
</dbReference>
<dbReference type="CDD" id="cd06223">
    <property type="entry name" value="PRTases_typeI"/>
    <property type="match status" value="1"/>
</dbReference>
<evidence type="ECO:0000256" key="2">
    <source>
        <dbReference type="ARBA" id="ARBA00022679"/>
    </source>
</evidence>
<dbReference type="EMBL" id="CP003557">
    <property type="protein sequence ID" value="AFN74906.1"/>
    <property type="molecule type" value="Genomic_DNA"/>
</dbReference>
<dbReference type="GO" id="GO:0016757">
    <property type="term" value="F:glycosyltransferase activity"/>
    <property type="evidence" value="ECO:0007669"/>
    <property type="project" value="UniProtKB-KW"/>
</dbReference>
<proteinExistence type="predicted"/>
<dbReference type="Gene3D" id="3.40.50.2020">
    <property type="match status" value="1"/>
</dbReference>
<dbReference type="STRING" id="1191523.MROS_1672"/>
<dbReference type="AlphaFoldDB" id="I7A4W3"/>
<dbReference type="RefSeq" id="WP_014856340.1">
    <property type="nucleotide sequence ID" value="NC_018178.1"/>
</dbReference>
<dbReference type="HOGENOM" id="CLU_149210_0_0_10"/>
<reference evidence="4 5" key="1">
    <citation type="journal article" date="2013" name="PLoS ONE">
        <title>Genomic analysis of Melioribacter roseus, facultatively anaerobic organotrophic bacterium representing a novel deep lineage within Bacteriodetes/Chlorobi group.</title>
        <authorList>
            <person name="Kadnikov V.V."/>
            <person name="Mardanov A.V."/>
            <person name="Podosokorskaya O.A."/>
            <person name="Gavrilov S.N."/>
            <person name="Kublanov I.V."/>
            <person name="Beletsky A.V."/>
            <person name="Bonch-Osmolovskaya E.A."/>
            <person name="Ravin N.V."/>
        </authorList>
    </citation>
    <scope>NUCLEOTIDE SEQUENCE [LARGE SCALE GENOMIC DNA]</scope>
    <source>
        <strain evidence="5">JCM 17771 / P3M-2</strain>
    </source>
</reference>
<dbReference type="InterPro" id="IPR029057">
    <property type="entry name" value="PRTase-like"/>
</dbReference>
<dbReference type="KEGG" id="mro:MROS_1672"/>
<name>I7A4W3_MELRP</name>
<dbReference type="OrthoDB" id="997861at2"/>
<gene>
    <name evidence="4" type="ordered locus">MROS_1672</name>
</gene>
<protein>
    <submittedName>
        <fullName evidence="4">Phosphoribosyltransferase</fullName>
    </submittedName>
</protein>
<evidence type="ECO:0000259" key="3">
    <source>
        <dbReference type="Pfam" id="PF00156"/>
    </source>
</evidence>
<organism evidence="4 5">
    <name type="scientific">Melioribacter roseus (strain DSM 23840 / JCM 17771 / VKM B-2668 / P3M-2)</name>
    <dbReference type="NCBI Taxonomy" id="1191523"/>
    <lineage>
        <taxon>Bacteria</taxon>
        <taxon>Pseudomonadati</taxon>
        <taxon>Ignavibacteriota</taxon>
        <taxon>Ignavibacteria</taxon>
        <taxon>Ignavibacteriales</taxon>
        <taxon>Melioribacteraceae</taxon>
        <taxon>Melioribacter</taxon>
    </lineage>
</organism>
<dbReference type="Pfam" id="PF00156">
    <property type="entry name" value="Pribosyltran"/>
    <property type="match status" value="1"/>
</dbReference>
<keyword evidence="1 4" id="KW-0328">Glycosyltransferase</keyword>
<dbReference type="eggNOG" id="COG2236">
    <property type="taxonomic scope" value="Bacteria"/>
</dbReference>
<evidence type="ECO:0000313" key="5">
    <source>
        <dbReference type="Proteomes" id="UP000009011"/>
    </source>
</evidence>
<evidence type="ECO:0000256" key="1">
    <source>
        <dbReference type="ARBA" id="ARBA00022676"/>
    </source>
</evidence>
<keyword evidence="5" id="KW-1185">Reference proteome</keyword>
<dbReference type="SUPFAM" id="SSF53271">
    <property type="entry name" value="PRTase-like"/>
    <property type="match status" value="1"/>
</dbReference>
<accession>I7A4W3</accession>
<dbReference type="PANTHER" id="PTHR43363">
    <property type="entry name" value="HYPOXANTHINE PHOSPHORIBOSYLTRANSFERASE"/>
    <property type="match status" value="1"/>
</dbReference>
<feature type="domain" description="Phosphoribosyltransferase" evidence="3">
    <location>
        <begin position="21"/>
        <end position="100"/>
    </location>
</feature>
<dbReference type="Proteomes" id="UP000009011">
    <property type="component" value="Chromosome"/>
</dbReference>
<dbReference type="InterPro" id="IPR000836">
    <property type="entry name" value="PRTase_dom"/>
</dbReference>